<dbReference type="EMBL" id="HBKQ01052976">
    <property type="protein sequence ID" value="CAE2278890.1"/>
    <property type="molecule type" value="Transcribed_RNA"/>
</dbReference>
<dbReference type="InterPro" id="IPR052864">
    <property type="entry name" value="Chloroplast_FAD_CarF"/>
</dbReference>
<dbReference type="PANTHER" id="PTHR48140">
    <property type="entry name" value="FATTY ACID DESATURASE 4, CHLOROPLASTIC-RELATED"/>
    <property type="match status" value="1"/>
</dbReference>
<evidence type="ECO:0000256" key="6">
    <source>
        <dbReference type="SAM" id="SignalP"/>
    </source>
</evidence>
<organism evidence="8">
    <name type="scientific">Odontella aurita</name>
    <dbReference type="NCBI Taxonomy" id="265563"/>
    <lineage>
        <taxon>Eukaryota</taxon>
        <taxon>Sar</taxon>
        <taxon>Stramenopiles</taxon>
        <taxon>Ochrophyta</taxon>
        <taxon>Bacillariophyta</taxon>
        <taxon>Mediophyceae</taxon>
        <taxon>Biddulphiophycidae</taxon>
        <taxon>Eupodiscales</taxon>
        <taxon>Odontellaceae</taxon>
        <taxon>Odontella</taxon>
    </lineage>
</organism>
<proteinExistence type="inferred from homology"/>
<evidence type="ECO:0000259" key="7">
    <source>
        <dbReference type="Pfam" id="PF10520"/>
    </source>
</evidence>
<evidence type="ECO:0000256" key="4">
    <source>
        <dbReference type="ARBA" id="ARBA00022989"/>
    </source>
</evidence>
<protein>
    <recommendedName>
        <fullName evidence="7">Lipid desaturase domain-containing protein</fullName>
    </recommendedName>
</protein>
<dbReference type="PANTHER" id="PTHR48140:SF1">
    <property type="entry name" value="FATTY ACID DESATURASE 4, CHLOROPLASTIC-RELATED"/>
    <property type="match status" value="1"/>
</dbReference>
<keyword evidence="3" id="KW-0812">Transmembrane</keyword>
<evidence type="ECO:0000256" key="1">
    <source>
        <dbReference type="ARBA" id="ARBA00004141"/>
    </source>
</evidence>
<comment type="subcellular location">
    <subcellularLocation>
        <location evidence="1">Membrane</location>
        <topology evidence="1">Multi-pass membrane protein</topology>
    </subcellularLocation>
</comment>
<feature type="domain" description="Lipid desaturase" evidence="7">
    <location>
        <begin position="166"/>
        <end position="336"/>
    </location>
</feature>
<dbReference type="GO" id="GO:0006631">
    <property type="term" value="P:fatty acid metabolic process"/>
    <property type="evidence" value="ECO:0007669"/>
    <property type="project" value="UniProtKB-UniPathway"/>
</dbReference>
<dbReference type="InterPro" id="IPR019547">
    <property type="entry name" value="Lipid_desat"/>
</dbReference>
<accession>A0A7S4NBU2</accession>
<dbReference type="UniPathway" id="UPA00199"/>
<reference evidence="8" key="1">
    <citation type="submission" date="2021-01" db="EMBL/GenBank/DDBJ databases">
        <authorList>
            <person name="Corre E."/>
            <person name="Pelletier E."/>
            <person name="Niang G."/>
            <person name="Scheremetjew M."/>
            <person name="Finn R."/>
            <person name="Kale V."/>
            <person name="Holt S."/>
            <person name="Cochrane G."/>
            <person name="Meng A."/>
            <person name="Brown T."/>
            <person name="Cohen L."/>
        </authorList>
    </citation>
    <scope>NUCLEOTIDE SEQUENCE</scope>
    <source>
        <strain evidence="8">Isolate 1302-5</strain>
    </source>
</reference>
<evidence type="ECO:0000313" key="8">
    <source>
        <dbReference type="EMBL" id="CAE2278890.1"/>
    </source>
</evidence>
<dbReference type="GO" id="GO:0016020">
    <property type="term" value="C:membrane"/>
    <property type="evidence" value="ECO:0007669"/>
    <property type="project" value="UniProtKB-SubCell"/>
</dbReference>
<keyword evidence="4" id="KW-1133">Transmembrane helix</keyword>
<sequence>MKFTAFTIALFASSASAFSVHSSFPVKQRTTSSTQLHASLNSKNDDLYAGQTNTALSAATLADVDVVEQLDQAAEVESAAKSYLDDGFIFGLESSGLERPKGKSANVVVEGDSLETQPWQVAAVGTTFAGHAIFAGTAIYQMLALNNGDTVFTAAESLAVIASSWAIADLGSGILHWSVDNYGNGRTPIMGGIIAAFQGHHSAQWTITYREFCNNVYKLCIPFGIPTMAAISLLAGSEHPSVTLFFAVFCAMEILSQEFHKWAHMSKGEVPSYVNWLQDVGLTISRKAHANHHKVPYDGNYCIVSGLCNDYLDSSGFFRKFEHAVYEFNGVESNSWKLDPELRARTLMGDYSLPLKQKR</sequence>
<evidence type="ECO:0000256" key="5">
    <source>
        <dbReference type="ARBA" id="ARBA00023136"/>
    </source>
</evidence>
<dbReference type="Pfam" id="PF10520">
    <property type="entry name" value="Lipid_desat"/>
    <property type="match status" value="1"/>
</dbReference>
<feature type="signal peptide" evidence="6">
    <location>
        <begin position="1"/>
        <end position="17"/>
    </location>
</feature>
<evidence type="ECO:0000256" key="3">
    <source>
        <dbReference type="ARBA" id="ARBA00022692"/>
    </source>
</evidence>
<dbReference type="AlphaFoldDB" id="A0A7S4NBU2"/>
<feature type="chain" id="PRO_5031311939" description="Lipid desaturase domain-containing protein" evidence="6">
    <location>
        <begin position="18"/>
        <end position="359"/>
    </location>
</feature>
<keyword evidence="6" id="KW-0732">Signal</keyword>
<keyword evidence="5" id="KW-0472">Membrane</keyword>
<evidence type="ECO:0000256" key="2">
    <source>
        <dbReference type="ARBA" id="ARBA00007620"/>
    </source>
</evidence>
<gene>
    <name evidence="8" type="ORF">OAUR00152_LOCUS36454</name>
</gene>
<name>A0A7S4NBU2_9STRA</name>
<comment type="similarity">
    <text evidence="2">Belongs to the fatty acid desaturase CarF family.</text>
</comment>